<sequence>MARLWRTLYNSRITCPVSETQFLPLGLMRNTITEEVVKREVPLWFFKALFLPDSVPNWVACKAFRVFAILILIDIKEAIRDLVEDQITDDHLPLQVDHGDGDGDGGILVSNSARRSFKFLSTKSWSDAKRQDFIDTQWTVLAPLFSTIGQHISLDHRCPLPFVPGGGKVWVKVGDAGTNRVVVYHAQIERSHRIEAFEHYKHIAVKEFKDQISFEKEASNLEQVQQLNNRHLIKLLGSCERGSAYYLIFQWANGGDLRSFWENRDGLPRTKKLLLWILQQNLGIIGALRDLHNSKLRHGDIKPHNIFLFQFEDGADIESGLLVIGDFGISRFHTQATVNRVGGTNTAEVTVLYEAPEAESDRQLNRPRSRKYDIWSLGCMLLEFIVWFVYKFEAVESFRRRRNASSRDPTTAPGNFFIQPEAGVIELHSQVLEAIAHLRQDSRCQEDRALGALITLIQQRLLRTDPADRAEASEVYDKFKQIVDTACADPSYLFRSDEPGHDTPDFFKSTNASLPIQLPPTPLSSSSSLETTFTRDPRNSVGSIQSSVSSSSREC</sequence>
<dbReference type="CDD" id="cd00180">
    <property type="entry name" value="PKc"/>
    <property type="match status" value="1"/>
</dbReference>
<dbReference type="Gene3D" id="1.10.510.10">
    <property type="entry name" value="Transferase(Phosphotransferase) domain 1"/>
    <property type="match status" value="1"/>
</dbReference>
<evidence type="ECO:0000256" key="1">
    <source>
        <dbReference type="SAM" id="MobiDB-lite"/>
    </source>
</evidence>
<dbReference type="Gene3D" id="3.30.200.20">
    <property type="entry name" value="Phosphorylase Kinase, domain 1"/>
    <property type="match status" value="1"/>
</dbReference>
<dbReference type="InterPro" id="IPR011009">
    <property type="entry name" value="Kinase-like_dom_sf"/>
</dbReference>
<dbReference type="AlphaFoldDB" id="A0AA39ZDV2"/>
<evidence type="ECO:0000259" key="2">
    <source>
        <dbReference type="PROSITE" id="PS50011"/>
    </source>
</evidence>
<organism evidence="3 4">
    <name type="scientific">Cercophora samala</name>
    <dbReference type="NCBI Taxonomy" id="330535"/>
    <lineage>
        <taxon>Eukaryota</taxon>
        <taxon>Fungi</taxon>
        <taxon>Dikarya</taxon>
        <taxon>Ascomycota</taxon>
        <taxon>Pezizomycotina</taxon>
        <taxon>Sordariomycetes</taxon>
        <taxon>Sordariomycetidae</taxon>
        <taxon>Sordariales</taxon>
        <taxon>Lasiosphaeriaceae</taxon>
        <taxon>Cercophora</taxon>
    </lineage>
</organism>
<feature type="region of interest" description="Disordered" evidence="1">
    <location>
        <begin position="504"/>
        <end position="555"/>
    </location>
</feature>
<dbReference type="EMBL" id="JAULSY010000047">
    <property type="protein sequence ID" value="KAK0669116.1"/>
    <property type="molecule type" value="Genomic_DNA"/>
</dbReference>
<evidence type="ECO:0000313" key="3">
    <source>
        <dbReference type="EMBL" id="KAK0669116.1"/>
    </source>
</evidence>
<feature type="compositionally biased region" description="Low complexity" evidence="1">
    <location>
        <begin position="523"/>
        <end position="532"/>
    </location>
</feature>
<keyword evidence="3" id="KW-0418">Kinase</keyword>
<keyword evidence="4" id="KW-1185">Reference proteome</keyword>
<gene>
    <name evidence="3" type="ORF">QBC41DRAFT_250756</name>
</gene>
<dbReference type="PROSITE" id="PS50011">
    <property type="entry name" value="PROTEIN_KINASE_DOM"/>
    <property type="match status" value="1"/>
</dbReference>
<dbReference type="PROSITE" id="PS00108">
    <property type="entry name" value="PROTEIN_KINASE_ST"/>
    <property type="match status" value="1"/>
</dbReference>
<keyword evidence="3" id="KW-0808">Transferase</keyword>
<protein>
    <submittedName>
        <fullName evidence="3">Kinase-like domain-containing protein</fullName>
    </submittedName>
</protein>
<accession>A0AA39ZDV2</accession>
<name>A0AA39ZDV2_9PEZI</name>
<dbReference type="Proteomes" id="UP001174997">
    <property type="component" value="Unassembled WGS sequence"/>
</dbReference>
<dbReference type="SMART" id="SM00220">
    <property type="entry name" value="S_TKc"/>
    <property type="match status" value="1"/>
</dbReference>
<dbReference type="PANTHER" id="PTHR24359:SF1">
    <property type="entry name" value="INHIBITOR OF NUCLEAR FACTOR KAPPA-B KINASE EPSILON SUBUNIT HOMOLOG 1-RELATED"/>
    <property type="match status" value="1"/>
</dbReference>
<reference evidence="3" key="1">
    <citation type="submission" date="2023-06" db="EMBL/GenBank/DDBJ databases">
        <title>Genome-scale phylogeny and comparative genomics of the fungal order Sordariales.</title>
        <authorList>
            <consortium name="Lawrence Berkeley National Laboratory"/>
            <person name="Hensen N."/>
            <person name="Bonometti L."/>
            <person name="Westerberg I."/>
            <person name="Brannstrom I.O."/>
            <person name="Guillou S."/>
            <person name="Cros-Aarteil S."/>
            <person name="Calhoun S."/>
            <person name="Haridas S."/>
            <person name="Kuo A."/>
            <person name="Mondo S."/>
            <person name="Pangilinan J."/>
            <person name="Riley R."/>
            <person name="Labutti K."/>
            <person name="Andreopoulos B."/>
            <person name="Lipzen A."/>
            <person name="Chen C."/>
            <person name="Yanf M."/>
            <person name="Daum C."/>
            <person name="Ng V."/>
            <person name="Clum A."/>
            <person name="Steindorff A."/>
            <person name="Ohm R."/>
            <person name="Martin F."/>
            <person name="Silar P."/>
            <person name="Natvig D."/>
            <person name="Lalanne C."/>
            <person name="Gautier V."/>
            <person name="Ament-Velasquez S.L."/>
            <person name="Kruys A."/>
            <person name="Hutchinson M.I."/>
            <person name="Powell A.J."/>
            <person name="Barry K."/>
            <person name="Miller A.N."/>
            <person name="Grigoriev I.V."/>
            <person name="Debuchy R."/>
            <person name="Gladieux P."/>
            <person name="Thoren M.H."/>
            <person name="Johannesson H."/>
        </authorList>
    </citation>
    <scope>NUCLEOTIDE SEQUENCE</scope>
    <source>
        <strain evidence="3">CBS 307.81</strain>
    </source>
</reference>
<dbReference type="GO" id="GO:0005524">
    <property type="term" value="F:ATP binding"/>
    <property type="evidence" value="ECO:0007669"/>
    <property type="project" value="InterPro"/>
</dbReference>
<evidence type="ECO:0000313" key="4">
    <source>
        <dbReference type="Proteomes" id="UP001174997"/>
    </source>
</evidence>
<dbReference type="Pfam" id="PF00069">
    <property type="entry name" value="Pkinase"/>
    <property type="match status" value="1"/>
</dbReference>
<feature type="domain" description="Protein kinase" evidence="2">
    <location>
        <begin position="167"/>
        <end position="483"/>
    </location>
</feature>
<dbReference type="InterPro" id="IPR000719">
    <property type="entry name" value="Prot_kinase_dom"/>
</dbReference>
<dbReference type="GO" id="GO:0004674">
    <property type="term" value="F:protein serine/threonine kinase activity"/>
    <property type="evidence" value="ECO:0007669"/>
    <property type="project" value="TreeGrafter"/>
</dbReference>
<feature type="compositionally biased region" description="Low complexity" evidence="1">
    <location>
        <begin position="539"/>
        <end position="555"/>
    </location>
</feature>
<dbReference type="PANTHER" id="PTHR24359">
    <property type="entry name" value="SERINE/THREONINE-PROTEIN KINASE SBK1"/>
    <property type="match status" value="1"/>
</dbReference>
<comment type="caution">
    <text evidence="3">The sequence shown here is derived from an EMBL/GenBank/DDBJ whole genome shotgun (WGS) entry which is preliminary data.</text>
</comment>
<dbReference type="InterPro" id="IPR008271">
    <property type="entry name" value="Ser/Thr_kinase_AS"/>
</dbReference>
<dbReference type="SUPFAM" id="SSF56112">
    <property type="entry name" value="Protein kinase-like (PK-like)"/>
    <property type="match status" value="1"/>
</dbReference>
<proteinExistence type="predicted"/>